<dbReference type="SMART" id="SM00248">
    <property type="entry name" value="ANK"/>
    <property type="match status" value="16"/>
</dbReference>
<dbReference type="OrthoDB" id="427518at2759"/>
<keyword evidence="10" id="KW-1185">Reference proteome</keyword>
<reference evidence="9" key="1">
    <citation type="journal article" date="2021" name="Mol. Ecol. Resour.">
        <title>Apolygus lucorum genome provides insights into omnivorousness and mesophyll feeding.</title>
        <authorList>
            <person name="Liu Y."/>
            <person name="Liu H."/>
            <person name="Wang H."/>
            <person name="Huang T."/>
            <person name="Liu B."/>
            <person name="Yang B."/>
            <person name="Yin L."/>
            <person name="Li B."/>
            <person name="Zhang Y."/>
            <person name="Zhang S."/>
            <person name="Jiang F."/>
            <person name="Zhang X."/>
            <person name="Ren Y."/>
            <person name="Wang B."/>
            <person name="Wang S."/>
            <person name="Lu Y."/>
            <person name="Wu K."/>
            <person name="Fan W."/>
            <person name="Wang G."/>
        </authorList>
    </citation>
    <scope>NUCLEOTIDE SEQUENCE</scope>
    <source>
        <strain evidence="9">12Hb</strain>
    </source>
</reference>
<dbReference type="InterPro" id="IPR051165">
    <property type="entry name" value="Multifunctional_ANK_Repeat"/>
</dbReference>
<dbReference type="Pfam" id="PF12796">
    <property type="entry name" value="Ank_2"/>
    <property type="match status" value="5"/>
</dbReference>
<feature type="repeat" description="ANK" evidence="4">
    <location>
        <begin position="624"/>
        <end position="656"/>
    </location>
</feature>
<feature type="repeat" description="ANK" evidence="4">
    <location>
        <begin position="962"/>
        <end position="994"/>
    </location>
</feature>
<organism evidence="9 10">
    <name type="scientific">Apolygus lucorum</name>
    <name type="common">Small green plant bug</name>
    <name type="synonym">Lygocoris lucorum</name>
    <dbReference type="NCBI Taxonomy" id="248454"/>
    <lineage>
        <taxon>Eukaryota</taxon>
        <taxon>Metazoa</taxon>
        <taxon>Ecdysozoa</taxon>
        <taxon>Arthropoda</taxon>
        <taxon>Hexapoda</taxon>
        <taxon>Insecta</taxon>
        <taxon>Pterygota</taxon>
        <taxon>Neoptera</taxon>
        <taxon>Paraneoptera</taxon>
        <taxon>Hemiptera</taxon>
        <taxon>Heteroptera</taxon>
        <taxon>Panheteroptera</taxon>
        <taxon>Cimicomorpha</taxon>
        <taxon>Miridae</taxon>
        <taxon>Mirini</taxon>
        <taxon>Apolygus</taxon>
    </lineage>
</organism>
<dbReference type="EMBL" id="WIXP02000005">
    <property type="protein sequence ID" value="KAF6210832.1"/>
    <property type="molecule type" value="Genomic_DNA"/>
</dbReference>
<evidence type="ECO:0000256" key="2">
    <source>
        <dbReference type="ARBA" id="ARBA00022737"/>
    </source>
</evidence>
<feature type="repeat" description="ANK" evidence="4">
    <location>
        <begin position="861"/>
        <end position="893"/>
    </location>
</feature>
<dbReference type="PANTHER" id="PTHR24123:SF65">
    <property type="entry name" value="ANKYRIN REPEAT DOMAIN-CONTAINING PROTEIN 50"/>
    <property type="match status" value="1"/>
</dbReference>
<evidence type="ECO:0000256" key="4">
    <source>
        <dbReference type="PROSITE-ProRule" id="PRU00023"/>
    </source>
</evidence>
<dbReference type="InterPro" id="IPR058018">
    <property type="entry name" value="AAA_lid_TANC1/2"/>
</dbReference>
<dbReference type="Pfam" id="PF00023">
    <property type="entry name" value="Ank"/>
    <property type="match status" value="1"/>
</dbReference>
<feature type="region of interest" description="Disordered" evidence="5">
    <location>
        <begin position="1087"/>
        <end position="1109"/>
    </location>
</feature>
<feature type="repeat" description="ANK" evidence="4">
    <location>
        <begin position="591"/>
        <end position="623"/>
    </location>
</feature>
<accession>A0A8S9XP45</accession>
<dbReference type="Pfam" id="PF25520">
    <property type="entry name" value="AAA_lid_TANC1"/>
    <property type="match status" value="1"/>
</dbReference>
<dbReference type="AlphaFoldDB" id="A0A8S9XP45"/>
<feature type="repeat" description="ANK" evidence="4">
    <location>
        <begin position="928"/>
        <end position="961"/>
    </location>
</feature>
<gene>
    <name evidence="9" type="ORF">GE061_013943</name>
</gene>
<comment type="caution">
    <text evidence="9">The sequence shown here is derived from an EMBL/GenBank/DDBJ whole genome shotgun (WGS) entry which is preliminary data.</text>
</comment>
<dbReference type="Pfam" id="PF24883">
    <property type="entry name" value="NPHP3_N"/>
    <property type="match status" value="1"/>
</dbReference>
<evidence type="ECO:0000313" key="9">
    <source>
        <dbReference type="EMBL" id="KAF6210832.1"/>
    </source>
</evidence>
<name>A0A8S9XP45_APOLU</name>
<feature type="compositionally biased region" description="Polar residues" evidence="5">
    <location>
        <begin position="1090"/>
        <end position="1103"/>
    </location>
</feature>
<protein>
    <recommendedName>
        <fullName evidence="11">Orc1-like AAA ATPase domain-containing protein</fullName>
    </recommendedName>
</protein>
<dbReference type="PRINTS" id="PR01415">
    <property type="entry name" value="ANKYRIN"/>
</dbReference>
<sequence>MSYGVERKRFFCREWVFMKLSHLVDQKKAGGAIIVGGPGSGKTAICAEIIFPTAGHTGRPQRSLNRRLLAHHSCQAHDRSSTSIQQFISSLVKQLTCLENPPFNSLADKIGSDPEIQSAISPDALALDPDEGFRRAILIPLAQIQPPPNQSFFILVDSIDETVFASTKPPGPICHGGSKTIGDLLANNHHLFPSWLLLFITARRQNKHIAKAFSSYKRITIDDLRKSQVVRDVQQYILLRLESEECLRRQMCRGTAETLNQLHIKSNGCFLYLERVLDGVADGCIVLREVRDIPGTLNGLYLWLCQRLLTAKHFSKVRPLLNVILASERGLTECEISAILSSCDPGLSKEDLKRRCQVARRVLFTASDQSLRPFHNSFAEWLLDVKHCSQRYLCSASAGHAMIIMHLTSKGVSLPPNEVERLAYHLNCLPSTVLGPLTPLWLLASGAPLDLCDYSHPFVMEFLRDIEAACNQGEAEESMAERTGEENVESPGEVSLHWLTAEGDHDKLESVLKIDNSALEVADRHGQTPLNLAARLGLHHIVKVLLEAGADVDHADCDGWTALRAAAWGGHTEIVKLVLAAGASVDSCDRDERTALRAASWGGHSDIVTLLLEANADVNKTDCEGRTALIAAAYMGHAEIVEKLLEYHADINHEDNDGRTALSVAALCVPASEGYTKVVNLLLERGADVDHEDKDGMTPLLVAAFEGHRDVCELLLEAEADVDHADSAGRTGLWAAASMGQASVVSLLLFWGASVDSIDPEGRTVLLVAAAQGSEPVVNLLLERGMDEQHRDNCGWSALHYAALEGHCEVVRTICNAGARPTYADNDGRTPLMLAAQEGHVTLVNQLVEEHGADVDQHAHDKTTPLRLAALQGHINVVRSLLTYGADVNAQDADGRSTLYILALENRLQMAEFIVENGGADVEVRDLEGRTSLHVSAWQGHAEMVTLLLTVGHADPNAVDNERRTPLHSAAWQGHAQVVRILLENNARADDTCNQGATALGIAAQEGHEECVRILLAVGADPNHCDQCGRNALRVAAKSGHQAVVRLLEQATTTAPVPPSSLPIPNGAILCPSAPCLQDSPELTGKRRSLVSSDSSNLTNSTRSSHKELQAQLSFTQQLEHCSRRSKILSPLQSQPPSPIYASPPTSPQNPCNDHFSRDTHMRIILGNKTSPSRERSSKNKRNGIVTNPALRIVPAIRNGLEFAAGRKKLLFSTERTTVKWSLLPQLDFTVHHLLRHYGSREEQPHQYFIRRRVGLANL</sequence>
<feature type="repeat" description="ANK" evidence="4">
    <location>
        <begin position="827"/>
        <end position="860"/>
    </location>
</feature>
<keyword evidence="3 4" id="KW-0040">ANK repeat</keyword>
<evidence type="ECO:0000259" key="8">
    <source>
        <dbReference type="Pfam" id="PF25521"/>
    </source>
</evidence>
<feature type="repeat" description="ANK" evidence="4">
    <location>
        <begin position="761"/>
        <end position="793"/>
    </location>
</feature>
<feature type="repeat" description="ANK" evidence="4">
    <location>
        <begin position="695"/>
        <end position="727"/>
    </location>
</feature>
<keyword evidence="2" id="KW-0677">Repeat</keyword>
<feature type="repeat" description="ANK" evidence="4">
    <location>
        <begin position="525"/>
        <end position="557"/>
    </location>
</feature>
<dbReference type="InterPro" id="IPR036770">
    <property type="entry name" value="Ankyrin_rpt-contain_sf"/>
</dbReference>
<dbReference type="InterPro" id="IPR058056">
    <property type="entry name" value="WH_TANC1/2"/>
</dbReference>
<evidence type="ECO:0008006" key="11">
    <source>
        <dbReference type="Google" id="ProtNLM"/>
    </source>
</evidence>
<feature type="repeat" description="ANK" evidence="4">
    <location>
        <begin position="728"/>
        <end position="760"/>
    </location>
</feature>
<dbReference type="Proteomes" id="UP000466442">
    <property type="component" value="Linkage Group LG5"/>
</dbReference>
<evidence type="ECO:0000256" key="1">
    <source>
        <dbReference type="ARBA" id="ARBA00022553"/>
    </source>
</evidence>
<evidence type="ECO:0000313" key="10">
    <source>
        <dbReference type="Proteomes" id="UP000466442"/>
    </source>
</evidence>
<evidence type="ECO:0000259" key="6">
    <source>
        <dbReference type="Pfam" id="PF24883"/>
    </source>
</evidence>
<feature type="domain" description="Nephrocystin 3-like N-terminal" evidence="6">
    <location>
        <begin position="32"/>
        <end position="162"/>
    </location>
</feature>
<dbReference type="InterPro" id="IPR002110">
    <property type="entry name" value="Ankyrin_rpt"/>
</dbReference>
<dbReference type="Pfam" id="PF25521">
    <property type="entry name" value="WHD_TANC1"/>
    <property type="match status" value="1"/>
</dbReference>
<feature type="domain" description="TANC1/2-like winged helix" evidence="8">
    <location>
        <begin position="307"/>
        <end position="426"/>
    </location>
</feature>
<feature type="domain" description="TANC1/2-like AAA+ ATPase lid" evidence="7">
    <location>
        <begin position="223"/>
        <end position="306"/>
    </location>
</feature>
<dbReference type="PROSITE" id="PS50297">
    <property type="entry name" value="ANK_REP_REGION"/>
    <property type="match status" value="14"/>
</dbReference>
<dbReference type="SUPFAM" id="SSF48403">
    <property type="entry name" value="Ankyrin repeat"/>
    <property type="match status" value="2"/>
</dbReference>
<dbReference type="PANTHER" id="PTHR24123">
    <property type="entry name" value="ANKYRIN REPEAT-CONTAINING"/>
    <property type="match status" value="1"/>
</dbReference>
<feature type="repeat" description="ANK" evidence="4">
    <location>
        <begin position="794"/>
        <end position="826"/>
    </location>
</feature>
<feature type="repeat" description="ANK" evidence="4">
    <location>
        <begin position="558"/>
        <end position="590"/>
    </location>
</feature>
<feature type="region of interest" description="Disordered" evidence="5">
    <location>
        <begin position="1130"/>
        <end position="1157"/>
    </location>
</feature>
<evidence type="ECO:0000259" key="7">
    <source>
        <dbReference type="Pfam" id="PF25520"/>
    </source>
</evidence>
<feature type="repeat" description="ANK" evidence="4">
    <location>
        <begin position="657"/>
        <end position="694"/>
    </location>
</feature>
<dbReference type="PROSITE" id="PS50088">
    <property type="entry name" value="ANK_REPEAT"/>
    <property type="match status" value="14"/>
</dbReference>
<feature type="repeat" description="ANK" evidence="4">
    <location>
        <begin position="995"/>
        <end position="1027"/>
    </location>
</feature>
<proteinExistence type="predicted"/>
<evidence type="ECO:0000256" key="3">
    <source>
        <dbReference type="ARBA" id="ARBA00023043"/>
    </source>
</evidence>
<dbReference type="InterPro" id="IPR056884">
    <property type="entry name" value="NPHP3-like_N"/>
</dbReference>
<evidence type="ECO:0000256" key="5">
    <source>
        <dbReference type="SAM" id="MobiDB-lite"/>
    </source>
</evidence>
<dbReference type="Gene3D" id="1.25.40.20">
    <property type="entry name" value="Ankyrin repeat-containing domain"/>
    <property type="match status" value="6"/>
</dbReference>
<keyword evidence="1" id="KW-0597">Phosphoprotein</keyword>